<feature type="transmembrane region" description="Helical" evidence="1">
    <location>
        <begin position="37"/>
        <end position="59"/>
    </location>
</feature>
<keyword evidence="1" id="KW-1133">Transmembrane helix</keyword>
<protein>
    <submittedName>
        <fullName evidence="2">Uncharacterized protein</fullName>
    </submittedName>
</protein>
<dbReference type="InterPro" id="IPR053008">
    <property type="entry name" value="Phomopsin_biosynth_assoc"/>
</dbReference>
<keyword evidence="3" id="KW-1185">Reference proteome</keyword>
<dbReference type="PANTHER" id="PTHR35896">
    <property type="entry name" value="IG-LIKE DOMAIN-CONTAINING PROTEIN"/>
    <property type="match status" value="1"/>
</dbReference>
<sequence length="206" mass="23678">MDDRYSIEDDTENHVEKQTLLRNTLAKIPVKQNHRSYLLLGCMIACLLLSAAVGIDIFIRHKNQNLYPFDLAAKYHCGNSAAEAKELGCTFELMTVSWMPPACHDDELNQEFRSVREWHFYDDLKGSREIGEAELSELTVMAYGTNEFHRMHCGYSWMKMHRALQRQGRIDKGLSYYKHTTHCADMYRPANMSAIGTDVTIGFGKC</sequence>
<dbReference type="PANTHER" id="PTHR35896:SF3">
    <property type="entry name" value="MAJOR FACILITATOR SUPERFAMILY TRANSPORTER"/>
    <property type="match status" value="1"/>
</dbReference>
<organism evidence="2 3">
    <name type="scientific">Phlyctema vagabunda</name>
    <dbReference type="NCBI Taxonomy" id="108571"/>
    <lineage>
        <taxon>Eukaryota</taxon>
        <taxon>Fungi</taxon>
        <taxon>Dikarya</taxon>
        <taxon>Ascomycota</taxon>
        <taxon>Pezizomycotina</taxon>
        <taxon>Leotiomycetes</taxon>
        <taxon>Helotiales</taxon>
        <taxon>Dermateaceae</taxon>
        <taxon>Phlyctema</taxon>
    </lineage>
</organism>
<proteinExistence type="predicted"/>
<keyword evidence="1" id="KW-0472">Membrane</keyword>
<dbReference type="Proteomes" id="UP001629113">
    <property type="component" value="Unassembled WGS sequence"/>
</dbReference>
<evidence type="ECO:0000313" key="3">
    <source>
        <dbReference type="Proteomes" id="UP001629113"/>
    </source>
</evidence>
<gene>
    <name evidence="2" type="ORF">PVAG01_03804</name>
</gene>
<keyword evidence="1" id="KW-0812">Transmembrane</keyword>
<evidence type="ECO:0000313" key="2">
    <source>
        <dbReference type="EMBL" id="KAL3424523.1"/>
    </source>
</evidence>
<dbReference type="EMBL" id="JBFCZG010000003">
    <property type="protein sequence ID" value="KAL3424523.1"/>
    <property type="molecule type" value="Genomic_DNA"/>
</dbReference>
<comment type="caution">
    <text evidence="2">The sequence shown here is derived from an EMBL/GenBank/DDBJ whole genome shotgun (WGS) entry which is preliminary data.</text>
</comment>
<evidence type="ECO:0000256" key="1">
    <source>
        <dbReference type="SAM" id="Phobius"/>
    </source>
</evidence>
<name>A0ABR4PMR9_9HELO</name>
<reference evidence="2 3" key="1">
    <citation type="submission" date="2024-06" db="EMBL/GenBank/DDBJ databases">
        <title>Complete genome of Phlyctema vagabunda strain 19-DSS-EL-015.</title>
        <authorList>
            <person name="Fiorenzani C."/>
        </authorList>
    </citation>
    <scope>NUCLEOTIDE SEQUENCE [LARGE SCALE GENOMIC DNA]</scope>
    <source>
        <strain evidence="2 3">19-DSS-EL-015</strain>
    </source>
</reference>
<accession>A0ABR4PMR9</accession>